<evidence type="ECO:0000313" key="1">
    <source>
        <dbReference type="EMBL" id="KAK3801662.1"/>
    </source>
</evidence>
<accession>A0AAE1EC89</accession>
<sequence>MGINNDSSFIIDNPECQFHRALNTIRQRSRMTRMLAEDGNSCAKVRGLDDTSSQLMSVLAIRDHTFPQRSEVLHSDGLES</sequence>
<dbReference type="AlphaFoldDB" id="A0AAE1EC89"/>
<protein>
    <submittedName>
        <fullName evidence="1">Uncharacterized protein</fullName>
    </submittedName>
</protein>
<evidence type="ECO:0000313" key="2">
    <source>
        <dbReference type="Proteomes" id="UP001283361"/>
    </source>
</evidence>
<name>A0AAE1EC89_9GAST</name>
<comment type="caution">
    <text evidence="1">The sequence shown here is derived from an EMBL/GenBank/DDBJ whole genome shotgun (WGS) entry which is preliminary data.</text>
</comment>
<dbReference type="Proteomes" id="UP001283361">
    <property type="component" value="Unassembled WGS sequence"/>
</dbReference>
<keyword evidence="2" id="KW-1185">Reference proteome</keyword>
<organism evidence="1 2">
    <name type="scientific">Elysia crispata</name>
    <name type="common">lettuce slug</name>
    <dbReference type="NCBI Taxonomy" id="231223"/>
    <lineage>
        <taxon>Eukaryota</taxon>
        <taxon>Metazoa</taxon>
        <taxon>Spiralia</taxon>
        <taxon>Lophotrochozoa</taxon>
        <taxon>Mollusca</taxon>
        <taxon>Gastropoda</taxon>
        <taxon>Heterobranchia</taxon>
        <taxon>Euthyneura</taxon>
        <taxon>Panpulmonata</taxon>
        <taxon>Sacoglossa</taxon>
        <taxon>Placobranchoidea</taxon>
        <taxon>Plakobranchidae</taxon>
        <taxon>Elysia</taxon>
    </lineage>
</organism>
<reference evidence="1" key="1">
    <citation type="journal article" date="2023" name="G3 (Bethesda)">
        <title>A reference genome for the long-term kleptoplast-retaining sea slug Elysia crispata morphotype clarki.</title>
        <authorList>
            <person name="Eastman K.E."/>
            <person name="Pendleton A.L."/>
            <person name="Shaikh M.A."/>
            <person name="Suttiyut T."/>
            <person name="Ogas R."/>
            <person name="Tomko P."/>
            <person name="Gavelis G."/>
            <person name="Widhalm J.R."/>
            <person name="Wisecaver J.H."/>
        </authorList>
    </citation>
    <scope>NUCLEOTIDE SEQUENCE</scope>
    <source>
        <strain evidence="1">ECLA1</strain>
    </source>
</reference>
<dbReference type="EMBL" id="JAWDGP010000286">
    <property type="protein sequence ID" value="KAK3801662.1"/>
    <property type="molecule type" value="Genomic_DNA"/>
</dbReference>
<proteinExistence type="predicted"/>
<gene>
    <name evidence="1" type="ORF">RRG08_033849</name>
</gene>